<comment type="similarity">
    <text evidence="2">Belongs to the fatty acid desaturase type 2 family.</text>
</comment>
<keyword evidence="4" id="KW-1133">Transmembrane helix</keyword>
<dbReference type="EMBL" id="JAFLQW010000143">
    <property type="protein sequence ID" value="MBO0348560.1"/>
    <property type="molecule type" value="Genomic_DNA"/>
</dbReference>
<dbReference type="RefSeq" id="WP_207087107.1">
    <property type="nucleotide sequence ID" value="NZ_JAFLQW010000143.1"/>
</dbReference>
<feature type="domain" description="Fatty acid desaturase" evidence="5">
    <location>
        <begin position="69"/>
        <end position="335"/>
    </location>
</feature>
<comment type="caution">
    <text evidence="6">The sequence shown here is derived from an EMBL/GenBank/DDBJ whole genome shotgun (WGS) entry which is preliminary data.</text>
</comment>
<evidence type="ECO:0000259" key="5">
    <source>
        <dbReference type="Pfam" id="PF00487"/>
    </source>
</evidence>
<evidence type="ECO:0000313" key="7">
    <source>
        <dbReference type="Proteomes" id="UP000664844"/>
    </source>
</evidence>
<evidence type="ECO:0000256" key="2">
    <source>
        <dbReference type="ARBA" id="ARBA00008749"/>
    </source>
</evidence>
<feature type="transmembrane region" description="Helical" evidence="4">
    <location>
        <begin position="231"/>
        <end position="252"/>
    </location>
</feature>
<evidence type="ECO:0000256" key="1">
    <source>
        <dbReference type="ARBA" id="ARBA00001954"/>
    </source>
</evidence>
<keyword evidence="4" id="KW-0472">Membrane</keyword>
<keyword evidence="7" id="KW-1185">Reference proteome</keyword>
<gene>
    <name evidence="6" type="ORF">J0895_05450</name>
</gene>
<dbReference type="PANTHER" id="PTHR19353:SF19">
    <property type="entry name" value="DELTA(5) FATTY ACID DESATURASE C-RELATED"/>
    <property type="match status" value="1"/>
</dbReference>
<sequence length="374" mass="42618">MTGTKLTFAKNKGFWKELNGRVEAYFQAENIPKRDCPQMYLKTLILVLWMVGAYSFTLFGPAGIGVKILGCMVFAAGLAGFSFCVGHDANHGGYSNHKWLNQSLGLTYDAIGLSSYLWKFRHNYLHHTYTNILGHDVEIHGDGLVRMSPDMPHKGYHKFQHLFIWFIYPLIPVYWSFCDVQIILFKRKYHDHVVPTPSPMTLATLLGGKLVWLGLFIGIPLAVGYSPLMVIVGFLLTYFTYGLIICEVFMMAHVMDNAEFIMPDPEQNHVDDEWAIFQVRTTVDFAPNNPFCTWYMGGLNYQVVHHLYPHICHIHYPQISKILMGVCEEFGVKYQIHETLTGAIISNYNWLKAMSVPPKPLATPTRELASNLAK</sequence>
<name>A0ABS3FNA3_9CYAN</name>
<dbReference type="CDD" id="cd03506">
    <property type="entry name" value="Delta6-FADS-like"/>
    <property type="match status" value="1"/>
</dbReference>
<organism evidence="6 7">
    <name type="scientific">Phormidium pseudopriestleyi FRX01</name>
    <dbReference type="NCBI Taxonomy" id="1759528"/>
    <lineage>
        <taxon>Bacteria</taxon>
        <taxon>Bacillati</taxon>
        <taxon>Cyanobacteriota</taxon>
        <taxon>Cyanophyceae</taxon>
        <taxon>Oscillatoriophycideae</taxon>
        <taxon>Oscillatoriales</taxon>
        <taxon>Oscillatoriaceae</taxon>
        <taxon>Phormidium</taxon>
    </lineage>
</organism>
<keyword evidence="3" id="KW-0408">Iron</keyword>
<keyword evidence="4" id="KW-0812">Transmembrane</keyword>
<feature type="transmembrane region" description="Helical" evidence="4">
    <location>
        <begin position="206"/>
        <end position="225"/>
    </location>
</feature>
<dbReference type="InterPro" id="IPR005804">
    <property type="entry name" value="FA_desaturase_dom"/>
</dbReference>
<reference evidence="6 7" key="1">
    <citation type="submission" date="2021-03" db="EMBL/GenBank/DDBJ databases">
        <title>Metabolic Capacity of the Antarctic Cyanobacterium Phormidium pseudopriestleyi that Sustains Oxygenic Photosynthesis in the Presence of Hydrogen Sulfide.</title>
        <authorList>
            <person name="Lumian J.E."/>
            <person name="Jungblut A.D."/>
            <person name="Dillon M.L."/>
            <person name="Hawes I."/>
            <person name="Doran P.T."/>
            <person name="Mackey T.J."/>
            <person name="Dick G.J."/>
            <person name="Grettenberger C.L."/>
            <person name="Sumner D.Y."/>
        </authorList>
    </citation>
    <scope>NUCLEOTIDE SEQUENCE [LARGE SCALE GENOMIC DNA]</scope>
    <source>
        <strain evidence="6 7">FRX01</strain>
    </source>
</reference>
<comment type="cofactor">
    <cofactor evidence="1">
        <name>Fe(2+)</name>
        <dbReference type="ChEBI" id="CHEBI:29033"/>
    </cofactor>
</comment>
<evidence type="ECO:0000313" key="6">
    <source>
        <dbReference type="EMBL" id="MBO0348560.1"/>
    </source>
</evidence>
<evidence type="ECO:0000256" key="4">
    <source>
        <dbReference type="SAM" id="Phobius"/>
    </source>
</evidence>
<accession>A0ABS3FNA3</accession>
<feature type="transmembrane region" description="Helical" evidence="4">
    <location>
        <begin position="39"/>
        <end position="58"/>
    </location>
</feature>
<dbReference type="PANTHER" id="PTHR19353">
    <property type="entry name" value="FATTY ACID DESATURASE 2"/>
    <property type="match status" value="1"/>
</dbReference>
<proteinExistence type="inferred from homology"/>
<protein>
    <submittedName>
        <fullName evidence="6">Acyl-CoA desaturase</fullName>
    </submittedName>
</protein>
<dbReference type="Proteomes" id="UP000664844">
    <property type="component" value="Unassembled WGS sequence"/>
</dbReference>
<dbReference type="PIRSF" id="PIRSF015921">
    <property type="entry name" value="FA_sphinglp_des"/>
    <property type="match status" value="1"/>
</dbReference>
<dbReference type="Pfam" id="PF00487">
    <property type="entry name" value="FA_desaturase"/>
    <property type="match status" value="1"/>
</dbReference>
<feature type="transmembrane region" description="Helical" evidence="4">
    <location>
        <begin position="162"/>
        <end position="185"/>
    </location>
</feature>
<dbReference type="InterPro" id="IPR012171">
    <property type="entry name" value="Fatty_acid_desaturase"/>
</dbReference>
<feature type="transmembrane region" description="Helical" evidence="4">
    <location>
        <begin position="64"/>
        <end position="87"/>
    </location>
</feature>
<evidence type="ECO:0000256" key="3">
    <source>
        <dbReference type="ARBA" id="ARBA00023004"/>
    </source>
</evidence>